<protein>
    <submittedName>
        <fullName evidence="7">O-antigen ligase family protein</fullName>
    </submittedName>
</protein>
<evidence type="ECO:0000256" key="4">
    <source>
        <dbReference type="ARBA" id="ARBA00023136"/>
    </source>
</evidence>
<feature type="transmembrane region" description="Helical" evidence="5">
    <location>
        <begin position="336"/>
        <end position="359"/>
    </location>
</feature>
<evidence type="ECO:0000256" key="1">
    <source>
        <dbReference type="ARBA" id="ARBA00004141"/>
    </source>
</evidence>
<feature type="transmembrane region" description="Helical" evidence="5">
    <location>
        <begin position="77"/>
        <end position="95"/>
    </location>
</feature>
<sequence>MLQIIVPDLAPMRYRSSYSIMVCAGILLYIFTEFRSPFGVRYLPFAFLIGQVIIFSLVVAILFYYDKFRFQHKAVPVIGLLIAFVMLSLLSSHWSEYPRLTAQRSLITFLSPVAMIAVVAADRHPKQTFWTLSMTIFSVGTSLSIIGIILYIFGETMVIDGYTVQSISVAGMSVGQEAFGNDERIGSLLHNPNSLAGFLAISLAVSVGLGIKSFPTVFFSGAILQLIALVLTLSRTGFIAAVASLSVITVLKINDEINVGHILKTASVPAVVGVFFLLQSDEADRLTSISFDTRLHIWRPLLSSVPDNPIFGIGFGVSSESILKPAGIEASTHSDYFAILAELGLVGFILFVLLLTSAIGVGVKNYMSTNPHSEPRLRLTIALAVLLSLSLHGAAETTMTGPGYRQVIWAYMLATVINLTQYRE</sequence>
<name>A0A3N6M0Z0_NATCH</name>
<proteinExistence type="predicted"/>
<evidence type="ECO:0000313" key="7">
    <source>
        <dbReference type="EMBL" id="RQG96958.1"/>
    </source>
</evidence>
<dbReference type="GO" id="GO:0016874">
    <property type="term" value="F:ligase activity"/>
    <property type="evidence" value="ECO:0007669"/>
    <property type="project" value="UniProtKB-KW"/>
</dbReference>
<feature type="transmembrane region" description="Helical" evidence="5">
    <location>
        <begin position="43"/>
        <end position="65"/>
    </location>
</feature>
<dbReference type="PANTHER" id="PTHR37422:SF23">
    <property type="entry name" value="TEICHURONIC ACID BIOSYNTHESIS PROTEIN TUAE"/>
    <property type="match status" value="1"/>
</dbReference>
<evidence type="ECO:0000259" key="6">
    <source>
        <dbReference type="Pfam" id="PF04932"/>
    </source>
</evidence>
<dbReference type="Pfam" id="PF04932">
    <property type="entry name" value="Wzy_C"/>
    <property type="match status" value="1"/>
</dbReference>
<dbReference type="InterPro" id="IPR007016">
    <property type="entry name" value="O-antigen_ligase-rel_domated"/>
</dbReference>
<comment type="subcellular location">
    <subcellularLocation>
        <location evidence="1">Membrane</location>
        <topology evidence="1">Multi-pass membrane protein</topology>
    </subcellularLocation>
</comment>
<keyword evidence="4 5" id="KW-0472">Membrane</keyword>
<evidence type="ECO:0000313" key="8">
    <source>
        <dbReference type="Proteomes" id="UP000281431"/>
    </source>
</evidence>
<feature type="transmembrane region" description="Helical" evidence="5">
    <location>
        <begin position="195"/>
        <end position="214"/>
    </location>
</feature>
<feature type="transmembrane region" description="Helical" evidence="5">
    <location>
        <begin position="128"/>
        <end position="153"/>
    </location>
</feature>
<dbReference type="PANTHER" id="PTHR37422">
    <property type="entry name" value="TEICHURONIC ACID BIOSYNTHESIS PROTEIN TUAE"/>
    <property type="match status" value="1"/>
</dbReference>
<feature type="transmembrane region" description="Helical" evidence="5">
    <location>
        <begin position="226"/>
        <end position="251"/>
    </location>
</feature>
<feature type="transmembrane region" description="Helical" evidence="5">
    <location>
        <begin position="101"/>
        <end position="121"/>
    </location>
</feature>
<evidence type="ECO:0000256" key="2">
    <source>
        <dbReference type="ARBA" id="ARBA00022692"/>
    </source>
</evidence>
<evidence type="ECO:0000256" key="3">
    <source>
        <dbReference type="ARBA" id="ARBA00022989"/>
    </source>
</evidence>
<keyword evidence="7" id="KW-0436">Ligase</keyword>
<comment type="caution">
    <text evidence="7">The sequence shown here is derived from an EMBL/GenBank/DDBJ whole genome shotgun (WGS) entry which is preliminary data.</text>
</comment>
<accession>A0A3N6M0Z0</accession>
<organism evidence="7 8">
    <name type="scientific">Natrarchaeobius chitinivorans</name>
    <dbReference type="NCBI Taxonomy" id="1679083"/>
    <lineage>
        <taxon>Archaea</taxon>
        <taxon>Methanobacteriati</taxon>
        <taxon>Methanobacteriota</taxon>
        <taxon>Stenosarchaea group</taxon>
        <taxon>Halobacteria</taxon>
        <taxon>Halobacteriales</taxon>
        <taxon>Natrialbaceae</taxon>
        <taxon>Natrarchaeobius</taxon>
    </lineage>
</organism>
<reference evidence="7 8" key="1">
    <citation type="submission" date="2018-10" db="EMBL/GenBank/DDBJ databases">
        <title>Natrarchaeobius chitinivorans gen. nov., sp. nov., and Natrarchaeobius haloalkaliphilus sp. nov., alkaliphilic, chitin-utilizing haloarchaea from hypersaline alkaline lakes.</title>
        <authorList>
            <person name="Sorokin D.Y."/>
            <person name="Elcheninov A.G."/>
            <person name="Kostrikina N.A."/>
            <person name="Bale N.J."/>
            <person name="Sinninghe Damste J.S."/>
            <person name="Khijniak T.V."/>
            <person name="Kublanov I.V."/>
            <person name="Toshchakov S.V."/>
        </authorList>
    </citation>
    <scope>NUCLEOTIDE SEQUENCE [LARGE SCALE GENOMIC DNA]</scope>
    <source>
        <strain evidence="7 8">AArcht7</strain>
    </source>
</reference>
<dbReference type="InterPro" id="IPR051533">
    <property type="entry name" value="WaaL-like"/>
</dbReference>
<dbReference type="Proteomes" id="UP000281431">
    <property type="component" value="Unassembled WGS sequence"/>
</dbReference>
<keyword evidence="8" id="KW-1185">Reference proteome</keyword>
<keyword evidence="2 5" id="KW-0812">Transmembrane</keyword>
<dbReference type="GO" id="GO:0016020">
    <property type="term" value="C:membrane"/>
    <property type="evidence" value="ECO:0007669"/>
    <property type="project" value="UniProtKB-SubCell"/>
</dbReference>
<keyword evidence="3 5" id="KW-1133">Transmembrane helix</keyword>
<feature type="domain" description="O-antigen ligase-related" evidence="6">
    <location>
        <begin position="222"/>
        <end position="352"/>
    </location>
</feature>
<dbReference type="AlphaFoldDB" id="A0A3N6M0Z0"/>
<dbReference type="EMBL" id="REFZ01000021">
    <property type="protein sequence ID" value="RQG96958.1"/>
    <property type="molecule type" value="Genomic_DNA"/>
</dbReference>
<feature type="transmembrane region" description="Helical" evidence="5">
    <location>
        <begin position="12"/>
        <end position="31"/>
    </location>
</feature>
<evidence type="ECO:0000256" key="5">
    <source>
        <dbReference type="SAM" id="Phobius"/>
    </source>
</evidence>
<gene>
    <name evidence="7" type="ORF">EA472_19850</name>
</gene>
<feature type="transmembrane region" description="Helical" evidence="5">
    <location>
        <begin position="257"/>
        <end position="278"/>
    </location>
</feature>